<comment type="caution">
    <text evidence="2">The sequence shown here is derived from an EMBL/GenBank/DDBJ whole genome shotgun (WGS) entry which is preliminary data.</text>
</comment>
<gene>
    <name evidence="2" type="ORF">SCF082_LOCUS34243</name>
</gene>
<dbReference type="Proteomes" id="UP001642464">
    <property type="component" value="Unassembled WGS sequence"/>
</dbReference>
<sequence length="277" mass="31337">MPPERKRKSGQGAIAAGPAHGKAPKLEDYLKGNRPQHEFNQLRRDLNRSCWVFFIIILWEGVIKDYLMFLEKAFPVPDDAGVEKLAITAPVGGMVKQRPPFTCQDLFPHFPNCKEVVGPMGCLFVKGWTRSVAATCVMEYADLGSFQSALTIGKSEAAAAWNLVKEIEYPITETLCRLVQVHSQPKFIYHEPLAGGLFNREYNSGQGQYTAWQEALQNNLEVVKLMVQRMQAEFESTPVKFRKPWSLKDVDTKLELVVNRPSFFVPLVVTMDCSLRQ</sequence>
<feature type="region of interest" description="Disordered" evidence="1">
    <location>
        <begin position="1"/>
        <end position="25"/>
    </location>
</feature>
<evidence type="ECO:0000313" key="3">
    <source>
        <dbReference type="Proteomes" id="UP001642464"/>
    </source>
</evidence>
<keyword evidence="3" id="KW-1185">Reference proteome</keyword>
<proteinExistence type="predicted"/>
<evidence type="ECO:0000313" key="2">
    <source>
        <dbReference type="EMBL" id="CAK9067772.1"/>
    </source>
</evidence>
<protein>
    <submittedName>
        <fullName evidence="2">Uncharacterized protein</fullName>
    </submittedName>
</protein>
<accession>A0ABP0NYH7</accession>
<evidence type="ECO:0000256" key="1">
    <source>
        <dbReference type="SAM" id="MobiDB-lite"/>
    </source>
</evidence>
<name>A0ABP0NYH7_9DINO</name>
<reference evidence="2 3" key="1">
    <citation type="submission" date="2024-02" db="EMBL/GenBank/DDBJ databases">
        <authorList>
            <person name="Chen Y."/>
            <person name="Shah S."/>
            <person name="Dougan E. K."/>
            <person name="Thang M."/>
            <person name="Chan C."/>
        </authorList>
    </citation>
    <scope>NUCLEOTIDE SEQUENCE [LARGE SCALE GENOMIC DNA]</scope>
</reference>
<dbReference type="EMBL" id="CAXAMM010031258">
    <property type="protein sequence ID" value="CAK9067772.1"/>
    <property type="molecule type" value="Genomic_DNA"/>
</dbReference>
<organism evidence="2 3">
    <name type="scientific">Durusdinium trenchii</name>
    <dbReference type="NCBI Taxonomy" id="1381693"/>
    <lineage>
        <taxon>Eukaryota</taxon>
        <taxon>Sar</taxon>
        <taxon>Alveolata</taxon>
        <taxon>Dinophyceae</taxon>
        <taxon>Suessiales</taxon>
        <taxon>Symbiodiniaceae</taxon>
        <taxon>Durusdinium</taxon>
    </lineage>
</organism>